<keyword evidence="3" id="KW-0479">Metal-binding</keyword>
<dbReference type="PANTHER" id="PTHR43756:SF1">
    <property type="entry name" value="3-PHENYLPROPIONATE_CINNAMIC ACID DIOXYGENASE SUBUNIT ALPHA"/>
    <property type="match status" value="1"/>
</dbReference>
<evidence type="ECO:0000313" key="12">
    <source>
        <dbReference type="Proteomes" id="UP000061660"/>
    </source>
</evidence>
<dbReference type="SUPFAM" id="SSF50022">
    <property type="entry name" value="ISP domain"/>
    <property type="match status" value="1"/>
</dbReference>
<organism evidence="11 12">
    <name type="scientific">Paenibacillus naphthalenovorans</name>
    <dbReference type="NCBI Taxonomy" id="162209"/>
    <lineage>
        <taxon>Bacteria</taxon>
        <taxon>Bacillati</taxon>
        <taxon>Bacillota</taxon>
        <taxon>Bacilli</taxon>
        <taxon>Bacillales</taxon>
        <taxon>Paenibacillaceae</taxon>
        <taxon>Paenibacillus</taxon>
    </lineage>
</organism>
<evidence type="ECO:0000256" key="8">
    <source>
        <dbReference type="ARBA" id="ARBA00023014"/>
    </source>
</evidence>
<proteinExistence type="inferred from homology"/>
<dbReference type="PROSITE" id="PS00570">
    <property type="entry name" value="RING_HYDROXYL_ALPHA"/>
    <property type="match status" value="1"/>
</dbReference>
<feature type="domain" description="Rieske" evidence="10">
    <location>
        <begin position="46"/>
        <end position="142"/>
    </location>
</feature>
<comment type="similarity">
    <text evidence="1">Belongs to the bacterial ring-hydroxylating dioxygenase alpha subunit family.</text>
</comment>
<keyword evidence="4" id="KW-0058">Aromatic hydrocarbons catabolism</keyword>
<protein>
    <submittedName>
        <fullName evidence="11">Subunit alpha of 3-phenylpropionate/cinnamic acid dioxygenase</fullName>
    </submittedName>
</protein>
<dbReference type="CDD" id="cd08881">
    <property type="entry name" value="RHO_alpha_C_NDO-like"/>
    <property type="match status" value="1"/>
</dbReference>
<keyword evidence="7" id="KW-0408">Iron</keyword>
<dbReference type="EMBL" id="CP013652">
    <property type="protein sequence ID" value="ALS20465.1"/>
    <property type="molecule type" value="Genomic_DNA"/>
</dbReference>
<keyword evidence="5 11" id="KW-0223">Dioxygenase</keyword>
<evidence type="ECO:0000256" key="7">
    <source>
        <dbReference type="ARBA" id="ARBA00023004"/>
    </source>
</evidence>
<dbReference type="KEGG" id="pnp:IJ22_00730"/>
<dbReference type="InterPro" id="IPR015881">
    <property type="entry name" value="ARHD_Rieske_2Fe_2S"/>
</dbReference>
<dbReference type="GO" id="GO:0016705">
    <property type="term" value="F:oxidoreductase activity, acting on paired donors, with incorporation or reduction of molecular oxygen"/>
    <property type="evidence" value="ECO:0007669"/>
    <property type="project" value="UniProtKB-ARBA"/>
</dbReference>
<dbReference type="Pfam" id="PF00355">
    <property type="entry name" value="Rieske"/>
    <property type="match status" value="1"/>
</dbReference>
<dbReference type="STRING" id="162209.IJ22_00730"/>
<dbReference type="AlphaFoldDB" id="A0A0U2UEY7"/>
<reference evidence="11 12" key="2">
    <citation type="journal article" date="2016" name="Genome Announc.">
        <title>Complete Genome Sequences of Two Interactive Moderate Thermophiles, Paenibacillus napthalenovorans 32O-Y and Paenibacillus sp. 32O-W.</title>
        <authorList>
            <person name="Butler R.R.III."/>
            <person name="Wang J."/>
            <person name="Stark B.C."/>
            <person name="Pombert J.F."/>
        </authorList>
    </citation>
    <scope>NUCLEOTIDE SEQUENCE [LARGE SCALE GENOMIC DNA]</scope>
    <source>
        <strain evidence="11 12">32O-Y</strain>
    </source>
</reference>
<dbReference type="GO" id="GO:0051213">
    <property type="term" value="F:dioxygenase activity"/>
    <property type="evidence" value="ECO:0007669"/>
    <property type="project" value="UniProtKB-KW"/>
</dbReference>
<evidence type="ECO:0000256" key="5">
    <source>
        <dbReference type="ARBA" id="ARBA00022964"/>
    </source>
</evidence>
<dbReference type="InterPro" id="IPR017941">
    <property type="entry name" value="Rieske_2Fe-2S"/>
</dbReference>
<dbReference type="Gene3D" id="3.90.380.10">
    <property type="entry name" value="Naphthalene 1,2-dioxygenase Alpha Subunit, Chain A, domain 1"/>
    <property type="match status" value="1"/>
</dbReference>
<evidence type="ECO:0000256" key="9">
    <source>
        <dbReference type="ARBA" id="ARBA00023027"/>
    </source>
</evidence>
<dbReference type="Proteomes" id="UP000061660">
    <property type="component" value="Chromosome"/>
</dbReference>
<keyword evidence="2" id="KW-0001">2Fe-2S</keyword>
<dbReference type="PANTHER" id="PTHR43756">
    <property type="entry name" value="CHOLINE MONOOXYGENASE, CHLOROPLASTIC"/>
    <property type="match status" value="1"/>
</dbReference>
<dbReference type="Gene3D" id="2.102.10.10">
    <property type="entry name" value="Rieske [2Fe-2S] iron-sulphur domain"/>
    <property type="match status" value="1"/>
</dbReference>
<evidence type="ECO:0000313" key="11">
    <source>
        <dbReference type="EMBL" id="ALS20465.1"/>
    </source>
</evidence>
<dbReference type="InterPro" id="IPR036922">
    <property type="entry name" value="Rieske_2Fe-2S_sf"/>
</dbReference>
<dbReference type="InterPro" id="IPR015879">
    <property type="entry name" value="Ring_hydroxy_dOase_asu_C_dom"/>
</dbReference>
<dbReference type="PATRIC" id="fig|162209.4.peg.69"/>
<sequence length="464" mass="52787">MLKQELDKNVFQALKEKMKQGLLPQWILTDPQIYEMEIDKIFAHTWQFLAHETELKEPGSYVTRWMVNDPVLLVKTNSGELKAFLNSCPHRGTQLCTADFGRKKTLTCPYHGWSFNLNGDLIGVVAGDKVYGGEMKKDEWGLRPIPQVGVYQGMIFGNLDPNAMPLEDYLGDMKWYMDIMLGRSDGGMEVRGLPQRWVVNTNWKLVLENFSGDPYHVQTTHRSTVEMGISPQDPLYAGYGHQVVLQHGHGVNVITASAPGKPQRPPYQGLPQEMWPMFERNLNEDQLKVFSKATVLVGSIFPNLSFVSPVHGSEGHLHNYLNFRVWRPLGPEKIEIWSWFMIDKAASDEYKEDAYKGYISSFGPSGTLEQDDTEIWIRVTQSSKGIMARSKDHSYNNLLNYLMGLDRVLPDDTWPGPGVAYPTCYLDAISRATHEYWLELLTGEGPESEQEMMRKEYAGGHGDE</sequence>
<dbReference type="RefSeq" id="WP_062406371.1">
    <property type="nucleotide sequence ID" value="NZ_CP013652.1"/>
</dbReference>
<dbReference type="OrthoDB" id="9800776at2"/>
<reference evidence="12" key="1">
    <citation type="submission" date="2015-12" db="EMBL/GenBank/DDBJ databases">
        <title>Complete genome sequences of two moderately thermophilic Paenibacillus species.</title>
        <authorList>
            <person name="Butler R.III."/>
            <person name="Wang J."/>
            <person name="Stark B.C."/>
            <person name="Pombert J.-F."/>
        </authorList>
    </citation>
    <scope>NUCLEOTIDE SEQUENCE [LARGE SCALE GENOMIC DNA]</scope>
    <source>
        <strain evidence="12">32O-Y</strain>
    </source>
</reference>
<dbReference type="PROSITE" id="PS51296">
    <property type="entry name" value="RIESKE"/>
    <property type="match status" value="1"/>
</dbReference>
<dbReference type="PRINTS" id="PR00090">
    <property type="entry name" value="RNGDIOXGNASE"/>
</dbReference>
<gene>
    <name evidence="11" type="ORF">IJ22_00730</name>
</gene>
<evidence type="ECO:0000259" key="10">
    <source>
        <dbReference type="PROSITE" id="PS51296"/>
    </source>
</evidence>
<name>A0A0U2UEY7_9BACL</name>
<keyword evidence="12" id="KW-1185">Reference proteome</keyword>
<keyword evidence="8" id="KW-0411">Iron-sulfur</keyword>
<keyword evidence="6" id="KW-0560">Oxidoreductase</keyword>
<dbReference type="Pfam" id="PF00848">
    <property type="entry name" value="Ring_hydroxyl_A"/>
    <property type="match status" value="1"/>
</dbReference>
<evidence type="ECO:0000256" key="1">
    <source>
        <dbReference type="ARBA" id="ARBA00008751"/>
    </source>
</evidence>
<evidence type="ECO:0000256" key="3">
    <source>
        <dbReference type="ARBA" id="ARBA00022723"/>
    </source>
</evidence>
<accession>A0A0U2UEY7</accession>
<keyword evidence="9" id="KW-0520">NAD</keyword>
<dbReference type="GO" id="GO:0005506">
    <property type="term" value="F:iron ion binding"/>
    <property type="evidence" value="ECO:0007669"/>
    <property type="project" value="InterPro"/>
</dbReference>
<evidence type="ECO:0000256" key="6">
    <source>
        <dbReference type="ARBA" id="ARBA00023002"/>
    </source>
</evidence>
<evidence type="ECO:0000256" key="2">
    <source>
        <dbReference type="ARBA" id="ARBA00022714"/>
    </source>
</evidence>
<evidence type="ECO:0000256" key="4">
    <source>
        <dbReference type="ARBA" id="ARBA00022797"/>
    </source>
</evidence>
<dbReference type="SUPFAM" id="SSF55961">
    <property type="entry name" value="Bet v1-like"/>
    <property type="match status" value="1"/>
</dbReference>
<dbReference type="GO" id="GO:0004497">
    <property type="term" value="F:monooxygenase activity"/>
    <property type="evidence" value="ECO:0007669"/>
    <property type="project" value="UniProtKB-ARBA"/>
</dbReference>
<dbReference type="InterPro" id="IPR043266">
    <property type="entry name" value="RHO_NdoB-like_C"/>
</dbReference>
<dbReference type="InterPro" id="IPR001663">
    <property type="entry name" value="Rng_hydr_dOase-A"/>
</dbReference>
<dbReference type="GO" id="GO:0051537">
    <property type="term" value="F:2 iron, 2 sulfur cluster binding"/>
    <property type="evidence" value="ECO:0007669"/>
    <property type="project" value="UniProtKB-KW"/>
</dbReference>